<dbReference type="Proteomes" id="UP000037274">
    <property type="component" value="Unassembled WGS sequence"/>
</dbReference>
<feature type="signal peptide" evidence="2">
    <location>
        <begin position="1"/>
        <end position="28"/>
    </location>
</feature>
<organism evidence="4 5">
    <name type="scientific">Streptomyces leeuwenhoekii</name>
    <dbReference type="NCBI Taxonomy" id="1437453"/>
    <lineage>
        <taxon>Bacteria</taxon>
        <taxon>Bacillati</taxon>
        <taxon>Actinomycetota</taxon>
        <taxon>Actinomycetes</taxon>
        <taxon>Kitasatosporales</taxon>
        <taxon>Streptomycetaceae</taxon>
        <taxon>Streptomyces</taxon>
    </lineage>
</organism>
<dbReference type="Pfam" id="PF14016">
    <property type="entry name" value="DUF4232"/>
    <property type="match status" value="1"/>
</dbReference>
<sequence>MRTSRSLVATGALAAVLLLGACGPQPSASEGADGEPGTAAECRGGGDSAAPGRVPEPGETERDGVRITGRQVPESKTGESSSPPPPSGPELPGASRAATRGSDGAAPSSEPLGVVRAETLPGLDLPEGKRDGEGAGSARCLAEYTVTNREAEAFTYTVTFDFLSGQGEVMAHAEETVASVGPGRTVRRAVGPEGMVAAAGAGPERFGAGQVRISGVRRVPADEAPAPAGSCPPSGVRLTADEGDAAMGLRVVGLRLENCGGRPYSLDGYPALELLGEDRKPVTGVEVVRGSGGIAQVAGFDDPPRPVTLEPGETASAGLMWRNTTEFGTPVHVPYVRVTAGPGADPVTVTPELDLGTTGTLGVRAWREDR</sequence>
<dbReference type="EMBL" id="LFEH01000008">
    <property type="protein sequence ID" value="KMS81330.1"/>
    <property type="molecule type" value="Genomic_DNA"/>
</dbReference>
<dbReference type="RefSeq" id="WP_079024919.1">
    <property type="nucleotide sequence ID" value="NZ_LFEH01000008.1"/>
</dbReference>
<evidence type="ECO:0000256" key="1">
    <source>
        <dbReference type="SAM" id="MobiDB-lite"/>
    </source>
</evidence>
<keyword evidence="2" id="KW-0732">Signal</keyword>
<gene>
    <name evidence="4" type="ORF">ACH49_03945</name>
</gene>
<dbReference type="PROSITE" id="PS51257">
    <property type="entry name" value="PROKAR_LIPOPROTEIN"/>
    <property type="match status" value="1"/>
</dbReference>
<feature type="region of interest" description="Disordered" evidence="1">
    <location>
        <begin position="22"/>
        <end position="137"/>
    </location>
</feature>
<dbReference type="InterPro" id="IPR025326">
    <property type="entry name" value="DUF4232"/>
</dbReference>
<proteinExistence type="predicted"/>
<name>A0ABR5I4E1_STRLW</name>
<evidence type="ECO:0000256" key="2">
    <source>
        <dbReference type="SAM" id="SignalP"/>
    </source>
</evidence>
<protein>
    <recommendedName>
        <fullName evidence="3">DUF4232 domain-containing protein</fullName>
    </recommendedName>
</protein>
<comment type="caution">
    <text evidence="4">The sequence shown here is derived from an EMBL/GenBank/DDBJ whole genome shotgun (WGS) entry which is preliminary data.</text>
</comment>
<keyword evidence="5" id="KW-1185">Reference proteome</keyword>
<feature type="domain" description="DUF4232" evidence="3">
    <location>
        <begin position="231"/>
        <end position="366"/>
    </location>
</feature>
<evidence type="ECO:0000313" key="5">
    <source>
        <dbReference type="Proteomes" id="UP000037274"/>
    </source>
</evidence>
<accession>A0ABR5I4E1</accession>
<reference evidence="4 5" key="1">
    <citation type="submission" date="2015-06" db="EMBL/GenBank/DDBJ databases">
        <title>Draft genome sequence of Streptomyces leeuwenhoekii C58, which produces the novel lasso peptide, chaxapeptin.</title>
        <authorList>
            <person name="Yi Y."/>
            <person name="Hai D."/>
            <person name="Jaspars M."/>
            <person name="Sheng H."/>
            <person name="Rateb M.E."/>
            <person name="Bull A."/>
            <person name="Goodfellow M."/>
            <person name="Asenjo J.A."/>
            <person name="Ebel R."/>
        </authorList>
    </citation>
    <scope>NUCLEOTIDE SEQUENCE [LARGE SCALE GENOMIC DNA]</scope>
    <source>
        <strain evidence="4 5">C58</strain>
    </source>
</reference>
<evidence type="ECO:0000313" key="4">
    <source>
        <dbReference type="EMBL" id="KMS81330.1"/>
    </source>
</evidence>
<feature type="chain" id="PRO_5046185903" description="DUF4232 domain-containing protein" evidence="2">
    <location>
        <begin position="29"/>
        <end position="370"/>
    </location>
</feature>
<evidence type="ECO:0000259" key="3">
    <source>
        <dbReference type="Pfam" id="PF14016"/>
    </source>
</evidence>